<dbReference type="Gene3D" id="3.40.50.1110">
    <property type="entry name" value="SGNH hydrolase"/>
    <property type="match status" value="1"/>
</dbReference>
<organism evidence="1">
    <name type="scientific">bioreactor metagenome</name>
    <dbReference type="NCBI Taxonomy" id="1076179"/>
    <lineage>
        <taxon>unclassified sequences</taxon>
        <taxon>metagenomes</taxon>
        <taxon>ecological metagenomes</taxon>
    </lineage>
</organism>
<dbReference type="InterPro" id="IPR036514">
    <property type="entry name" value="SGNH_hydro_sf"/>
</dbReference>
<dbReference type="SUPFAM" id="SSF52266">
    <property type="entry name" value="SGNH hydrolase"/>
    <property type="match status" value="1"/>
</dbReference>
<dbReference type="Pfam" id="PF00657">
    <property type="entry name" value="Lipase_GDSL"/>
    <property type="match status" value="1"/>
</dbReference>
<sequence>MVHQSQNKFIEPIIGIPPMIDIKNIRDDWAAFTDFEAVCRQLEQYKEWIIKFSSTFNVKFINFDMKNKNIDKVEELYIDGLHLNEKGQAIMAEIFCSEMQDK</sequence>
<comment type="caution">
    <text evidence="1">The sequence shown here is derived from an EMBL/GenBank/DDBJ whole genome shotgun (WGS) entry which is preliminary data.</text>
</comment>
<dbReference type="AlphaFoldDB" id="A0A645IMI1"/>
<dbReference type="InterPro" id="IPR001087">
    <property type="entry name" value="GDSL"/>
</dbReference>
<accession>A0A645IMI1</accession>
<reference evidence="1" key="1">
    <citation type="submission" date="2019-08" db="EMBL/GenBank/DDBJ databases">
        <authorList>
            <person name="Kucharzyk K."/>
            <person name="Murdoch R.W."/>
            <person name="Higgins S."/>
            <person name="Loffler F."/>
        </authorList>
    </citation>
    <scope>NUCLEOTIDE SEQUENCE</scope>
</reference>
<protein>
    <recommendedName>
        <fullName evidence="2">SGNH hydrolase-type esterase domain-containing protein</fullName>
    </recommendedName>
</protein>
<proteinExistence type="predicted"/>
<evidence type="ECO:0008006" key="2">
    <source>
        <dbReference type="Google" id="ProtNLM"/>
    </source>
</evidence>
<dbReference type="GO" id="GO:0016788">
    <property type="term" value="F:hydrolase activity, acting on ester bonds"/>
    <property type="evidence" value="ECO:0007669"/>
    <property type="project" value="InterPro"/>
</dbReference>
<gene>
    <name evidence="1" type="ORF">SDC9_199956</name>
</gene>
<dbReference type="EMBL" id="VSSQ01118277">
    <property type="protein sequence ID" value="MPN52300.1"/>
    <property type="molecule type" value="Genomic_DNA"/>
</dbReference>
<evidence type="ECO:0000313" key="1">
    <source>
        <dbReference type="EMBL" id="MPN52300.1"/>
    </source>
</evidence>
<name>A0A645IMI1_9ZZZZ</name>